<reference evidence="11 12" key="1">
    <citation type="submission" date="2018-09" db="EMBL/GenBank/DDBJ databases">
        <title>Genomic Encyclopedia of Archaeal and Bacterial Type Strains, Phase II (KMG-II): from individual species to whole genera.</title>
        <authorList>
            <person name="Goeker M."/>
        </authorList>
    </citation>
    <scope>NUCLEOTIDE SEQUENCE [LARGE SCALE GENOMIC DNA]</scope>
    <source>
        <strain evidence="11 12">DSM 13151</strain>
    </source>
</reference>
<dbReference type="GO" id="GO:0004181">
    <property type="term" value="F:metallocarboxypeptidase activity"/>
    <property type="evidence" value="ECO:0007669"/>
    <property type="project" value="InterPro"/>
</dbReference>
<keyword evidence="12" id="KW-1185">Reference proteome</keyword>
<evidence type="ECO:0000256" key="5">
    <source>
        <dbReference type="ARBA" id="ARBA00022670"/>
    </source>
</evidence>
<keyword evidence="5" id="KW-0645">Protease</keyword>
<comment type="similarity">
    <text evidence="3">Belongs to the peptidase M14 family.</text>
</comment>
<dbReference type="GO" id="GO:0005615">
    <property type="term" value="C:extracellular space"/>
    <property type="evidence" value="ECO:0007669"/>
    <property type="project" value="TreeGrafter"/>
</dbReference>
<dbReference type="GO" id="GO:0006508">
    <property type="term" value="P:proteolysis"/>
    <property type="evidence" value="ECO:0007669"/>
    <property type="project" value="UniProtKB-KW"/>
</dbReference>
<protein>
    <submittedName>
        <fullName evidence="11">Zinc carboxypeptidase</fullName>
    </submittedName>
</protein>
<name>A0A419W1H2_9EURY</name>
<dbReference type="OrthoDB" id="301140at2157"/>
<sequence length="387" mass="42846">MRRRTILRTLGGIAGVGTLGIGTVSADDCTDDFIKPGGPFPPETANINYNAFTSNADLYNTLDKLDRKSNLEYDSIGETWEGRDVPYVRVDGGDTDVVYVTQQHGDEQHTTEAVLQLLQRFAAGGHQVEKIRDEVTLHVVPRLNPDGWAPADNNETPQRENARPADICHDGPYFGKNQCGSVDPNRQHYFGIDSDILAETDGIDPDLIPNENPSPETQALLDKADEVDADIICDWHHQFTYRNSDCELINASTMWPRNEAAPDEAVNLSRQISAHAYQETTDLGHTTWDRYPGGTTANIARNAHGIRGRGSVLFEFRGQASQLGNAANGKLVTVINTTMNEILEGLASGALYEVDPAAADEIPPRGDYFWKDLPREEWSPEHEAYRE</sequence>
<dbReference type="AlphaFoldDB" id="A0A419W1H2"/>
<feature type="domain" description="Peptidase M14" evidence="10">
    <location>
        <begin position="51"/>
        <end position="338"/>
    </location>
</feature>
<accession>A0A419W1H2</accession>
<dbReference type="PANTHER" id="PTHR11705">
    <property type="entry name" value="PROTEASE FAMILY M14 CARBOXYPEPTIDASE A,B"/>
    <property type="match status" value="1"/>
</dbReference>
<evidence type="ECO:0000256" key="1">
    <source>
        <dbReference type="ARBA" id="ARBA00001947"/>
    </source>
</evidence>
<dbReference type="Gene3D" id="3.40.630.10">
    <property type="entry name" value="Zn peptidases"/>
    <property type="match status" value="1"/>
</dbReference>
<comment type="cofactor">
    <cofactor evidence="1">
        <name>Zn(2+)</name>
        <dbReference type="ChEBI" id="CHEBI:29105"/>
    </cofactor>
</comment>
<keyword evidence="11" id="KW-0121">Carboxypeptidase</keyword>
<keyword evidence="7" id="KW-0378">Hydrolase</keyword>
<dbReference type="EMBL" id="RAPO01000004">
    <property type="protein sequence ID" value="RKD89309.1"/>
    <property type="molecule type" value="Genomic_DNA"/>
</dbReference>
<evidence type="ECO:0000256" key="8">
    <source>
        <dbReference type="ARBA" id="ARBA00023026"/>
    </source>
</evidence>
<keyword evidence="6" id="KW-0732">Signal</keyword>
<evidence type="ECO:0000259" key="10">
    <source>
        <dbReference type="PROSITE" id="PS52035"/>
    </source>
</evidence>
<evidence type="ECO:0000313" key="12">
    <source>
        <dbReference type="Proteomes" id="UP000283805"/>
    </source>
</evidence>
<gene>
    <name evidence="11" type="ORF">ATJ93_4142</name>
</gene>
<keyword evidence="4" id="KW-0964">Secreted</keyword>
<comment type="caution">
    <text evidence="11">The sequence shown here is derived from an EMBL/GenBank/DDBJ whole genome shotgun (WGS) entry which is preliminary data.</text>
</comment>
<dbReference type="InterPro" id="IPR000834">
    <property type="entry name" value="Peptidase_M14"/>
</dbReference>
<evidence type="ECO:0000256" key="2">
    <source>
        <dbReference type="ARBA" id="ARBA00004613"/>
    </source>
</evidence>
<proteinExistence type="inferred from homology"/>
<evidence type="ECO:0000256" key="4">
    <source>
        <dbReference type="ARBA" id="ARBA00022525"/>
    </source>
</evidence>
<evidence type="ECO:0000313" key="11">
    <source>
        <dbReference type="EMBL" id="RKD89309.1"/>
    </source>
</evidence>
<evidence type="ECO:0000256" key="9">
    <source>
        <dbReference type="ARBA" id="ARBA00023180"/>
    </source>
</evidence>
<keyword evidence="8" id="KW-0843">Virulence</keyword>
<organism evidence="11 12">
    <name type="scientific">Halopiger aswanensis</name>
    <dbReference type="NCBI Taxonomy" id="148449"/>
    <lineage>
        <taxon>Archaea</taxon>
        <taxon>Methanobacteriati</taxon>
        <taxon>Methanobacteriota</taxon>
        <taxon>Stenosarchaea group</taxon>
        <taxon>Halobacteria</taxon>
        <taxon>Halobacteriales</taxon>
        <taxon>Natrialbaceae</taxon>
        <taxon>Halopiger</taxon>
    </lineage>
</organism>
<comment type="subcellular location">
    <subcellularLocation>
        <location evidence="2">Secreted</location>
    </subcellularLocation>
</comment>
<dbReference type="PANTHER" id="PTHR11705:SF83">
    <property type="entry name" value="INACTIVE METALLOCARBOXYPEPTIDASE ECM14"/>
    <property type="match status" value="1"/>
</dbReference>
<dbReference type="RefSeq" id="WP_120246447.1">
    <property type="nucleotide sequence ID" value="NZ_RAPO01000004.1"/>
</dbReference>
<dbReference type="Pfam" id="PF00246">
    <property type="entry name" value="Peptidase_M14"/>
    <property type="match status" value="1"/>
</dbReference>
<evidence type="ECO:0000256" key="7">
    <source>
        <dbReference type="ARBA" id="ARBA00022801"/>
    </source>
</evidence>
<dbReference type="PROSITE" id="PS52035">
    <property type="entry name" value="PEPTIDASE_M14"/>
    <property type="match status" value="1"/>
</dbReference>
<evidence type="ECO:0000256" key="3">
    <source>
        <dbReference type="ARBA" id="ARBA00005988"/>
    </source>
</evidence>
<evidence type="ECO:0000256" key="6">
    <source>
        <dbReference type="ARBA" id="ARBA00022729"/>
    </source>
</evidence>
<dbReference type="SUPFAM" id="SSF53187">
    <property type="entry name" value="Zn-dependent exopeptidases"/>
    <property type="match status" value="1"/>
</dbReference>
<dbReference type="GO" id="GO:0008270">
    <property type="term" value="F:zinc ion binding"/>
    <property type="evidence" value="ECO:0007669"/>
    <property type="project" value="InterPro"/>
</dbReference>
<dbReference type="Proteomes" id="UP000283805">
    <property type="component" value="Unassembled WGS sequence"/>
</dbReference>
<keyword evidence="9" id="KW-0325">Glycoprotein</keyword>